<feature type="domain" description="Methyltransferase" evidence="1">
    <location>
        <begin position="54"/>
        <end position="142"/>
    </location>
</feature>
<dbReference type="CDD" id="cd02440">
    <property type="entry name" value="AdoMet_MTases"/>
    <property type="match status" value="1"/>
</dbReference>
<comment type="caution">
    <text evidence="2">The sequence shown here is derived from an EMBL/GenBank/DDBJ whole genome shotgun (WGS) entry which is preliminary data.</text>
</comment>
<dbReference type="InterPro" id="IPR041698">
    <property type="entry name" value="Methyltransf_25"/>
</dbReference>
<name>A0A2M7XCV9_9BACT</name>
<dbReference type="Pfam" id="PF13649">
    <property type="entry name" value="Methyltransf_25"/>
    <property type="match status" value="1"/>
</dbReference>
<dbReference type="InterPro" id="IPR029063">
    <property type="entry name" value="SAM-dependent_MTases_sf"/>
</dbReference>
<gene>
    <name evidence="2" type="ORF">CO174_01765</name>
</gene>
<accession>A0A2M7XCV9</accession>
<dbReference type="EMBL" id="PFWU01000022">
    <property type="protein sequence ID" value="PJA45699.1"/>
    <property type="molecule type" value="Genomic_DNA"/>
</dbReference>
<feature type="non-terminal residue" evidence="2">
    <location>
        <position position="208"/>
    </location>
</feature>
<proteinExistence type="predicted"/>
<reference evidence="3" key="1">
    <citation type="submission" date="2017-09" db="EMBL/GenBank/DDBJ databases">
        <title>Depth-based differentiation of microbial function through sediment-hosted aquifers and enrichment of novel symbionts in the deep terrestrial subsurface.</title>
        <authorList>
            <person name="Probst A.J."/>
            <person name="Ladd B."/>
            <person name="Jarett J.K."/>
            <person name="Geller-Mcgrath D.E."/>
            <person name="Sieber C.M.K."/>
            <person name="Emerson J.B."/>
            <person name="Anantharaman K."/>
            <person name="Thomas B.C."/>
            <person name="Malmstrom R."/>
            <person name="Stieglmeier M."/>
            <person name="Klingl A."/>
            <person name="Woyke T."/>
            <person name="Ryan C.M."/>
            <person name="Banfield J.F."/>
        </authorList>
    </citation>
    <scope>NUCLEOTIDE SEQUENCE [LARGE SCALE GENOMIC DNA]</scope>
</reference>
<evidence type="ECO:0000313" key="2">
    <source>
        <dbReference type="EMBL" id="PJA45699.1"/>
    </source>
</evidence>
<dbReference type="Gene3D" id="3.40.50.150">
    <property type="entry name" value="Vaccinia Virus protein VP39"/>
    <property type="match status" value="1"/>
</dbReference>
<dbReference type="Proteomes" id="UP000229385">
    <property type="component" value="Unassembled WGS sequence"/>
</dbReference>
<protein>
    <recommendedName>
        <fullName evidence="1">Methyltransferase domain-containing protein</fullName>
    </recommendedName>
</protein>
<evidence type="ECO:0000259" key="1">
    <source>
        <dbReference type="Pfam" id="PF13649"/>
    </source>
</evidence>
<dbReference type="SUPFAM" id="SSF53335">
    <property type="entry name" value="S-adenosyl-L-methionine-dependent methyltransferases"/>
    <property type="match status" value="1"/>
</dbReference>
<sequence>MGLEPFEQFIYVEPEGPYTSWLETTSEKHDFEAWLARHLHLFEASRITGRPLSVLDIGCSWGSTSFRVIRVLKAAGLEIEYTGVDPYQPQLDKFRQLADKSGLTGVRFVQGNAEEYVPDHEHDLVIASHMLYYTSSMSRSLANLLAAGRELVVVHHGKRGINTVHEAFGPHVKAGAHVISLDDDVAKCFASLDLSGRVLHRHNFSSTV</sequence>
<dbReference type="AlphaFoldDB" id="A0A2M7XCV9"/>
<evidence type="ECO:0000313" key="3">
    <source>
        <dbReference type="Proteomes" id="UP000229385"/>
    </source>
</evidence>
<organism evidence="2 3">
    <name type="scientific">Candidatus Uhrbacteria bacterium CG_4_9_14_3_um_filter_50_9</name>
    <dbReference type="NCBI Taxonomy" id="1975035"/>
    <lineage>
        <taxon>Bacteria</taxon>
        <taxon>Candidatus Uhriibacteriota</taxon>
    </lineage>
</organism>